<dbReference type="InParanoid" id="K3WXZ2"/>
<accession>K3WXZ2</accession>
<evidence type="ECO:0000256" key="1">
    <source>
        <dbReference type="SAM" id="MobiDB-lite"/>
    </source>
</evidence>
<dbReference type="EnsemblProtists" id="PYU1_T009840">
    <property type="protein sequence ID" value="PYU1_T009840"/>
    <property type="gene ID" value="PYU1_G009822"/>
</dbReference>
<protein>
    <recommendedName>
        <fullName evidence="4">START domain-containing protein</fullName>
    </recommendedName>
</protein>
<evidence type="ECO:0008006" key="4">
    <source>
        <dbReference type="Google" id="ProtNLM"/>
    </source>
</evidence>
<evidence type="ECO:0000313" key="3">
    <source>
        <dbReference type="Proteomes" id="UP000019132"/>
    </source>
</evidence>
<reference evidence="3" key="2">
    <citation type="submission" date="2010-04" db="EMBL/GenBank/DDBJ databases">
        <authorList>
            <person name="Buell R."/>
            <person name="Hamilton J."/>
            <person name="Hostetler J."/>
        </authorList>
    </citation>
    <scope>NUCLEOTIDE SEQUENCE [LARGE SCALE GENOMIC DNA]</scope>
    <source>
        <strain evidence="3">DAOM:BR144</strain>
    </source>
</reference>
<dbReference type="EMBL" id="GL376624">
    <property type="status" value="NOT_ANNOTATED_CDS"/>
    <property type="molecule type" value="Genomic_DNA"/>
</dbReference>
<reference evidence="3" key="1">
    <citation type="journal article" date="2010" name="Genome Biol.">
        <title>Genome sequence of the necrotrophic plant pathogen Pythium ultimum reveals original pathogenicity mechanisms and effector repertoire.</title>
        <authorList>
            <person name="Levesque C.A."/>
            <person name="Brouwer H."/>
            <person name="Cano L."/>
            <person name="Hamilton J.P."/>
            <person name="Holt C."/>
            <person name="Huitema E."/>
            <person name="Raffaele S."/>
            <person name="Robideau G.P."/>
            <person name="Thines M."/>
            <person name="Win J."/>
            <person name="Zerillo M.M."/>
            <person name="Beakes G.W."/>
            <person name="Boore J.L."/>
            <person name="Busam D."/>
            <person name="Dumas B."/>
            <person name="Ferriera S."/>
            <person name="Fuerstenberg S.I."/>
            <person name="Gachon C.M."/>
            <person name="Gaulin E."/>
            <person name="Govers F."/>
            <person name="Grenville-Briggs L."/>
            <person name="Horner N."/>
            <person name="Hostetler J."/>
            <person name="Jiang R.H."/>
            <person name="Johnson J."/>
            <person name="Krajaejun T."/>
            <person name="Lin H."/>
            <person name="Meijer H.J."/>
            <person name="Moore B."/>
            <person name="Morris P."/>
            <person name="Phuntmart V."/>
            <person name="Puiu D."/>
            <person name="Shetty J."/>
            <person name="Stajich J.E."/>
            <person name="Tripathy S."/>
            <person name="Wawra S."/>
            <person name="van West P."/>
            <person name="Whitty B.R."/>
            <person name="Coutinho P.M."/>
            <person name="Henrissat B."/>
            <person name="Martin F."/>
            <person name="Thomas P.D."/>
            <person name="Tyler B.M."/>
            <person name="De Vries R.P."/>
            <person name="Kamoun S."/>
            <person name="Yandell M."/>
            <person name="Tisserat N."/>
            <person name="Buell C.R."/>
        </authorList>
    </citation>
    <scope>NUCLEOTIDE SEQUENCE</scope>
    <source>
        <strain evidence="3">DAOM:BR144</strain>
    </source>
</reference>
<dbReference type="VEuPathDB" id="FungiDB:PYU1_G009822"/>
<keyword evidence="3" id="KW-1185">Reference proteome</keyword>
<sequence length="371" mass="43489">MYAASPPPKRSPEERRARQRMHVRRSYYRKLEKMNAMRDQVRDLKEQYWRMLDLKERQMRGKEHDASALLAMTPTHRKAMKLHMQISRVKEELLAESAALQKMLEGQEAVTYRMSQLLLEMNQELSFVVTAPKAFYGPRIRDEDRFGVWKPVTSAECEEITTKTYMEIQRFLQSNSYLTTGATIFGWRDRRKVDGDRLKFSLKKVFPGATACDLSQRSWELAACPTQHRSLHSAELNARLYRAQTVDENNVVIYRVFYSDDGKRAAKSLFLVSRFEIEKGYVLLLRSIEDDRLRKNYEDEVFEDNVFEEQEQWIYVFSWLIFEQVGGACKLDFGGNVRSTNLASCTLWMLEVLLIALRWESKVIGPIFSLA</sequence>
<proteinExistence type="predicted"/>
<name>K3WXZ2_GLOUD</name>
<dbReference type="eggNOG" id="ENOG502RCY6">
    <property type="taxonomic scope" value="Eukaryota"/>
</dbReference>
<evidence type="ECO:0000313" key="2">
    <source>
        <dbReference type="EnsemblProtists" id="PYU1_T009840"/>
    </source>
</evidence>
<dbReference type="HOGENOM" id="CLU_034610_0_1_1"/>
<dbReference type="AlphaFoldDB" id="K3WXZ2"/>
<feature type="region of interest" description="Disordered" evidence="1">
    <location>
        <begin position="1"/>
        <end position="22"/>
    </location>
</feature>
<reference evidence="2" key="3">
    <citation type="submission" date="2015-02" db="UniProtKB">
        <authorList>
            <consortium name="EnsemblProtists"/>
        </authorList>
    </citation>
    <scope>IDENTIFICATION</scope>
    <source>
        <strain evidence="2">DAOM BR144</strain>
    </source>
</reference>
<organism evidence="2 3">
    <name type="scientific">Globisporangium ultimum (strain ATCC 200006 / CBS 805.95 / DAOM BR144)</name>
    <name type="common">Pythium ultimum</name>
    <dbReference type="NCBI Taxonomy" id="431595"/>
    <lineage>
        <taxon>Eukaryota</taxon>
        <taxon>Sar</taxon>
        <taxon>Stramenopiles</taxon>
        <taxon>Oomycota</taxon>
        <taxon>Peronosporomycetes</taxon>
        <taxon>Pythiales</taxon>
        <taxon>Pythiaceae</taxon>
        <taxon>Globisporangium</taxon>
    </lineage>
</organism>
<dbReference type="Proteomes" id="UP000019132">
    <property type="component" value="Unassembled WGS sequence"/>
</dbReference>